<dbReference type="OrthoDB" id="3367100at2759"/>
<evidence type="ECO:0000256" key="1">
    <source>
        <dbReference type="SAM" id="MobiDB-lite"/>
    </source>
</evidence>
<reference evidence="3" key="1">
    <citation type="journal article" date="2013" name="Genome Announc.">
        <title>Draft genome sequence of Pseudozyma brasiliensis sp. nov. strain GHG001, a high producer of endo-1,4-xylanase isolated from an insect pest of sugarcane.</title>
        <authorList>
            <person name="Oliveira J.V.D.C."/>
            <person name="dos Santos R.A.C."/>
            <person name="Borges T.A."/>
            <person name="Riano-Pachon D.M."/>
            <person name="Goldman G.H."/>
        </authorList>
    </citation>
    <scope>NUCLEOTIDE SEQUENCE [LARGE SCALE GENOMIC DNA]</scope>
    <source>
        <strain evidence="3">GHG001</strain>
    </source>
</reference>
<name>V5ERX2_KALBG</name>
<evidence type="ECO:0000313" key="2">
    <source>
        <dbReference type="EMBL" id="EST04604.1"/>
    </source>
</evidence>
<evidence type="ECO:0000313" key="3">
    <source>
        <dbReference type="Proteomes" id="UP000019377"/>
    </source>
</evidence>
<dbReference type="EMBL" id="KI545895">
    <property type="protein sequence ID" value="EST04604.1"/>
    <property type="molecule type" value="Genomic_DNA"/>
</dbReference>
<dbReference type="AlphaFoldDB" id="V5ERX2"/>
<feature type="compositionally biased region" description="Polar residues" evidence="1">
    <location>
        <begin position="195"/>
        <end position="216"/>
    </location>
</feature>
<protein>
    <submittedName>
        <fullName evidence="2">Uncharacterized protein</fullName>
    </submittedName>
</protein>
<organism evidence="2 3">
    <name type="scientific">Kalmanozyma brasiliensis (strain GHG001)</name>
    <name type="common">Yeast</name>
    <name type="synonym">Pseudozyma brasiliensis</name>
    <dbReference type="NCBI Taxonomy" id="1365824"/>
    <lineage>
        <taxon>Eukaryota</taxon>
        <taxon>Fungi</taxon>
        <taxon>Dikarya</taxon>
        <taxon>Basidiomycota</taxon>
        <taxon>Ustilaginomycotina</taxon>
        <taxon>Ustilaginomycetes</taxon>
        <taxon>Ustilaginales</taxon>
        <taxon>Ustilaginaceae</taxon>
        <taxon>Kalmanozyma</taxon>
    </lineage>
</organism>
<keyword evidence="3" id="KW-1185">Reference proteome</keyword>
<feature type="region of interest" description="Disordered" evidence="1">
    <location>
        <begin position="67"/>
        <end position="95"/>
    </location>
</feature>
<dbReference type="Proteomes" id="UP000019377">
    <property type="component" value="Unassembled WGS sequence"/>
</dbReference>
<gene>
    <name evidence="2" type="ORF">PSEUBRA_SCAF9g01403</name>
</gene>
<proteinExistence type="predicted"/>
<feature type="compositionally biased region" description="Polar residues" evidence="1">
    <location>
        <begin position="144"/>
        <end position="156"/>
    </location>
</feature>
<sequence length="304" mass="31793">MALGELQCSGIGKDLVLAGSRSSSRRKSNHVAQAIKNLGIKNPTKKGGKGIGPNDVIVLGFDHDREEGDLSQEMSSRPLVSVESRSSFGGGARPSFSALARPSFSTARPSLDATRSNSLMAAELATKQLEAEAIAMMQSPFIPSSGSEGLSEQAPTASPLRGLAGSLGKTSEPAGLGLDAGPYPDTLPSRKSESMDISGSTSEGTFTTQGIQTPDNMSLSHSYMSQLPARSDWTTGATTPLAGRASFDTGSQMTVALKSPEQLAFEDMLGRFPQQQKSLLQDISARVGKTPVLGSAGWTSREDL</sequence>
<feature type="region of interest" description="Disordered" evidence="1">
    <location>
        <begin position="144"/>
        <end position="216"/>
    </location>
</feature>
<dbReference type="HOGENOM" id="CLU_915651_0_0_1"/>
<accession>V5ERX2</accession>